<gene>
    <name evidence="2" type="ORF">g.10458</name>
</gene>
<organism evidence="2">
    <name type="scientific">Lygus hesperus</name>
    <name type="common">Western plant bug</name>
    <dbReference type="NCBI Taxonomy" id="30085"/>
    <lineage>
        <taxon>Eukaryota</taxon>
        <taxon>Metazoa</taxon>
        <taxon>Ecdysozoa</taxon>
        <taxon>Arthropoda</taxon>
        <taxon>Hexapoda</taxon>
        <taxon>Insecta</taxon>
        <taxon>Pterygota</taxon>
        <taxon>Neoptera</taxon>
        <taxon>Paraneoptera</taxon>
        <taxon>Hemiptera</taxon>
        <taxon>Heteroptera</taxon>
        <taxon>Panheteroptera</taxon>
        <taxon>Cimicomorpha</taxon>
        <taxon>Miridae</taxon>
        <taxon>Mirini</taxon>
        <taxon>Lygus</taxon>
    </lineage>
</organism>
<evidence type="ECO:0000313" key="2">
    <source>
        <dbReference type="EMBL" id="JAP97827.1"/>
    </source>
</evidence>
<evidence type="ECO:0000256" key="1">
    <source>
        <dbReference type="SAM" id="MobiDB-lite"/>
    </source>
</evidence>
<accession>A0A146KN01</accession>
<dbReference type="AlphaFoldDB" id="A0A146KN01"/>
<sequence length="130" mass="14549">MIDTLFTGVCVLRALIDSKWNDDNSTVDNKDADGTKDGRNVENDDTATMWRTQYVVQDTTTCILDGVTNARIGPSTYQFTRLTSMPGYVRESYTGESAAVRKDGNTDEFETPRIPALTSTTYMEKLVKRC</sequence>
<feature type="region of interest" description="Disordered" evidence="1">
    <location>
        <begin position="23"/>
        <end position="43"/>
    </location>
</feature>
<name>A0A146KN01_LYGHE</name>
<feature type="compositionally biased region" description="Basic and acidic residues" evidence="1">
    <location>
        <begin position="28"/>
        <end position="42"/>
    </location>
</feature>
<proteinExistence type="predicted"/>
<reference evidence="2" key="1">
    <citation type="journal article" date="2016" name="Gigascience">
        <title>De novo construction of an expanded transcriptome assembly for the western tarnished plant bug, Lygus hesperus.</title>
        <authorList>
            <person name="Tassone E.E."/>
            <person name="Geib S.M."/>
            <person name="Hall B."/>
            <person name="Fabrick J.A."/>
            <person name="Brent C.S."/>
            <person name="Hull J.J."/>
        </authorList>
    </citation>
    <scope>NUCLEOTIDE SEQUENCE</scope>
</reference>
<dbReference type="EMBL" id="GDHC01020801">
    <property type="protein sequence ID" value="JAP97827.1"/>
    <property type="molecule type" value="Transcribed_RNA"/>
</dbReference>
<protein>
    <submittedName>
        <fullName evidence="2">Uncharacterized protein</fullName>
    </submittedName>
</protein>